<sequence>MNALVPRSAAPSRAAGHAPACAVHLIDKRTGAAHRVNGTPLVIFTRQPDLAVAELLAGRDPGIWEARIDAIETGGRT</sequence>
<dbReference type="EMBL" id="JACLQD010000007">
    <property type="protein sequence ID" value="MBC2837476.1"/>
    <property type="molecule type" value="Genomic_DNA"/>
</dbReference>
<comment type="caution">
    <text evidence="1">The sequence shown here is derived from an EMBL/GenBank/DDBJ whole genome shotgun (WGS) entry which is preliminary data.</text>
</comment>
<reference evidence="1 2" key="1">
    <citation type="journal article" date="2017" name="Int. J. Syst. Evol. Microbiol.">
        <title>Gemmobacter straminiformis sp. nov., isolated from an artificial fountain.</title>
        <authorList>
            <person name="Kang J.Y."/>
            <person name="Kim M.J."/>
            <person name="Chun J."/>
            <person name="Son K.P."/>
            <person name="Jahng K.Y."/>
        </authorList>
    </citation>
    <scope>NUCLEOTIDE SEQUENCE [LARGE SCALE GENOMIC DNA]</scope>
    <source>
        <strain evidence="1 2">CAM-8</strain>
    </source>
</reference>
<gene>
    <name evidence="1" type="ORF">H7F16_18305</name>
</gene>
<evidence type="ECO:0000313" key="2">
    <source>
        <dbReference type="Proteomes" id="UP000555411"/>
    </source>
</evidence>
<name>A0A842IDA5_9RHOB</name>
<dbReference type="AlphaFoldDB" id="A0A842IDA5"/>
<evidence type="ECO:0000313" key="1">
    <source>
        <dbReference type="EMBL" id="MBC2837476.1"/>
    </source>
</evidence>
<organism evidence="1 2">
    <name type="scientific">Paragemmobacter straminiformis</name>
    <dbReference type="NCBI Taxonomy" id="2045119"/>
    <lineage>
        <taxon>Bacteria</taxon>
        <taxon>Pseudomonadati</taxon>
        <taxon>Pseudomonadota</taxon>
        <taxon>Alphaproteobacteria</taxon>
        <taxon>Rhodobacterales</taxon>
        <taxon>Paracoccaceae</taxon>
        <taxon>Paragemmobacter</taxon>
    </lineage>
</organism>
<accession>A0A842IDA5</accession>
<dbReference type="RefSeq" id="WP_185799093.1">
    <property type="nucleotide sequence ID" value="NZ_JACLQD010000007.1"/>
</dbReference>
<protein>
    <submittedName>
        <fullName evidence="1">Uncharacterized protein</fullName>
    </submittedName>
</protein>
<keyword evidence="2" id="KW-1185">Reference proteome</keyword>
<dbReference type="Proteomes" id="UP000555411">
    <property type="component" value="Unassembled WGS sequence"/>
</dbReference>
<proteinExistence type="predicted"/>